<evidence type="ECO:0000259" key="3">
    <source>
        <dbReference type="Pfam" id="PF03816"/>
    </source>
</evidence>
<dbReference type="Proteomes" id="UP000199701">
    <property type="component" value="Unassembled WGS sequence"/>
</dbReference>
<dbReference type="AlphaFoldDB" id="A0A1I0RS03"/>
<feature type="transmembrane region" description="Helical" evidence="2">
    <location>
        <begin position="42"/>
        <end position="64"/>
    </location>
</feature>
<comment type="similarity">
    <text evidence="1">Belongs to the LytR/CpsA/Psr (LCP) family.</text>
</comment>
<keyword evidence="2" id="KW-0812">Transmembrane</keyword>
<evidence type="ECO:0000313" key="4">
    <source>
        <dbReference type="EMBL" id="SEW44116.1"/>
    </source>
</evidence>
<feature type="domain" description="Cell envelope-related transcriptional attenuator" evidence="3">
    <location>
        <begin position="271"/>
        <end position="424"/>
    </location>
</feature>
<name>A0A1I0RS03_9FIRM</name>
<dbReference type="PANTHER" id="PTHR33392:SF6">
    <property type="entry name" value="POLYISOPRENYL-TEICHOIC ACID--PEPTIDOGLYCAN TEICHOIC ACID TRANSFERASE TAGU"/>
    <property type="match status" value="1"/>
</dbReference>
<dbReference type="Pfam" id="PF03816">
    <property type="entry name" value="LytR_cpsA_psr"/>
    <property type="match status" value="1"/>
</dbReference>
<evidence type="ECO:0000313" key="5">
    <source>
        <dbReference type="Proteomes" id="UP000199701"/>
    </source>
</evidence>
<dbReference type="STRING" id="99656.SAMN05421659_1222"/>
<dbReference type="OrthoDB" id="27330at2"/>
<dbReference type="NCBIfam" id="TIGR00350">
    <property type="entry name" value="lytR_cpsA_psr"/>
    <property type="match status" value="1"/>
</dbReference>
<sequence>MKDLFSKINNNTKDNMKLLFTRSSSLAPKELKKKRKIQNRTIGFILVTLQTIISIVFLFFLFHLNIIPNKYIIVIVIVLLLITAYNIFSQLTKAHIFGKVLAVFLSIILFVGSIYIYKTDNMLQDVSGSNVKTDYFSVIVLNKDTADTLSEAQTYIFGYNGLNDNTNSEKVVRKINDDLNISLKTVTYDDWNTLVNALYNQNVKAIILNESFRSEIEQQFSDFNEKTKVLETIKFESKITRVAKNLVTEPFTIFIGGNDTDGNLDGDSTKNDVNIVATFNPITRQAILVTTPRDYYCKIYTLSQSGIKTDKLTHAGNFGTDAVMETLGNLYGVNIDYFARINFSGTIKIVDALGGLDINSELDFNSTYDTCMNLYHFSAGLNSNCSGEKVLTFCRERMAFKALGDNQRGRNQMFALQALIAKASSPSILTTYPSLMDSLSGMFSTNMLQSNISAVIKDMLNNPKSWNVQTYNTTGFGDNYGPSNLYPNDPLLREMSIILPDYNSINRASELMDKVRNGENFDLKSYLESATAATAASETAAQ</sequence>
<dbReference type="InterPro" id="IPR004474">
    <property type="entry name" value="LytR_CpsA_psr"/>
</dbReference>
<organism evidence="4 5">
    <name type="scientific">[Clostridium] fimetarium</name>
    <dbReference type="NCBI Taxonomy" id="99656"/>
    <lineage>
        <taxon>Bacteria</taxon>
        <taxon>Bacillati</taxon>
        <taxon>Bacillota</taxon>
        <taxon>Clostridia</taxon>
        <taxon>Lachnospirales</taxon>
        <taxon>Lachnospiraceae</taxon>
    </lineage>
</organism>
<dbReference type="InterPro" id="IPR050922">
    <property type="entry name" value="LytR/CpsA/Psr_CW_biosynth"/>
</dbReference>
<reference evidence="4 5" key="1">
    <citation type="submission" date="2016-10" db="EMBL/GenBank/DDBJ databases">
        <authorList>
            <person name="de Groot N.N."/>
        </authorList>
    </citation>
    <scope>NUCLEOTIDE SEQUENCE [LARGE SCALE GENOMIC DNA]</scope>
    <source>
        <strain evidence="4 5">DSM 9179</strain>
    </source>
</reference>
<keyword evidence="2" id="KW-1133">Transmembrane helix</keyword>
<dbReference type="EMBL" id="FOJI01000022">
    <property type="protein sequence ID" value="SEW44116.1"/>
    <property type="molecule type" value="Genomic_DNA"/>
</dbReference>
<feature type="transmembrane region" description="Helical" evidence="2">
    <location>
        <begin position="100"/>
        <end position="117"/>
    </location>
</feature>
<protein>
    <submittedName>
        <fullName evidence="4">Cell envelope-related function transcriptional attenuator common domain-containing protein</fullName>
    </submittedName>
</protein>
<gene>
    <name evidence="4" type="ORF">SAMN05421659_1222</name>
</gene>
<dbReference type="PANTHER" id="PTHR33392">
    <property type="entry name" value="POLYISOPRENYL-TEICHOIC ACID--PEPTIDOGLYCAN TEICHOIC ACID TRANSFERASE TAGU"/>
    <property type="match status" value="1"/>
</dbReference>
<feature type="transmembrane region" description="Helical" evidence="2">
    <location>
        <begin position="70"/>
        <end position="88"/>
    </location>
</feature>
<proteinExistence type="inferred from homology"/>
<dbReference type="RefSeq" id="WP_092457564.1">
    <property type="nucleotide sequence ID" value="NZ_FOJI01000022.1"/>
</dbReference>
<keyword evidence="2" id="KW-0472">Membrane</keyword>
<evidence type="ECO:0000256" key="1">
    <source>
        <dbReference type="ARBA" id="ARBA00006068"/>
    </source>
</evidence>
<dbReference type="Gene3D" id="3.40.190.10">
    <property type="entry name" value="Periplasmic binding protein-like II"/>
    <property type="match status" value="1"/>
</dbReference>
<dbReference type="Gene3D" id="3.40.630.190">
    <property type="entry name" value="LCP protein"/>
    <property type="match status" value="1"/>
</dbReference>
<keyword evidence="5" id="KW-1185">Reference proteome</keyword>
<evidence type="ECO:0000256" key="2">
    <source>
        <dbReference type="SAM" id="Phobius"/>
    </source>
</evidence>
<accession>A0A1I0RS03</accession>